<dbReference type="Gene3D" id="3.40.50.300">
    <property type="entry name" value="P-loop containing nucleotide triphosphate hydrolases"/>
    <property type="match status" value="1"/>
</dbReference>
<feature type="coiled-coil region" evidence="1">
    <location>
        <begin position="196"/>
        <end position="307"/>
    </location>
</feature>
<comment type="caution">
    <text evidence="3">The sequence shown here is derived from an EMBL/GenBank/DDBJ whole genome shotgun (WGS) entry which is preliminary data.</text>
</comment>
<feature type="coiled-coil region" evidence="1">
    <location>
        <begin position="422"/>
        <end position="475"/>
    </location>
</feature>
<dbReference type="InterPro" id="IPR027417">
    <property type="entry name" value="P-loop_NTPase"/>
</dbReference>
<keyword evidence="1" id="KW-0175">Coiled coil</keyword>
<name>A0ABU5ZDH9_9FLAO</name>
<dbReference type="SUPFAM" id="SSF52540">
    <property type="entry name" value="P-loop containing nucleoside triphosphate hydrolases"/>
    <property type="match status" value="2"/>
</dbReference>
<sequence>MIIKSIELNNFRIYKGYHKIDLSVTDKENIVVISGKNGFGKTTFLMSLVWCLYGQEMNEVDEIYKKEIDNNGGYKKYIISSLNNIAKEEGETSFSVAITFADVVTIPEITCDELKITRTYYTESSQEEKLDISIDGMPNELVDEVGGKKFILDYIMPKEIAKFFFFDAEKIVSLAEIHTKEQRKNLSEAYAEVLGIKHYQDLRDDLELYLKNLKKDTASHKQRAELEKISVDIKDKKEENEILRIEIKELEEISSSLKHNIYSLEQNLIRRGNSITEEEFDELRRKKEELERKVDNLQDELKTYFEMIPFAIAGELLTEVLIQVSNERKFINKSYDKGRIEEVSSKIIDELINLERPSNIRITHDVQLFYIDSFKKLLVKYFVREEKHDIEEINILHNYSEGEKAALDQFVSNIKLSFREKLKNINSEYIRAKNKLTEINIKVRRAEEKSEDDIAKDYREQKEGYQKENDIIQQKIGSTQQRIEENNNFIIQQTKNADDINKKLKLSEGNLSIGEKVMETIRVLKNFIINFKKEKSESLAQRIKEGLDLLLHKRNLIREVKVSIIDDTIDIFLYDFRDREINKDTFSKGEQQMYATVLLKGLVDESNINFPVFIDSPMQKFDVDHSNSIIKYFYPKVSDQVIIFPLLKKEMTEGEYNILLPNISKTYLIRNENNVSSFHNVENKEELFRIFEKEYQNANEF</sequence>
<evidence type="ECO:0000256" key="1">
    <source>
        <dbReference type="SAM" id="Coils"/>
    </source>
</evidence>
<reference evidence="3 4" key="1">
    <citation type="submission" date="2023-12" db="EMBL/GenBank/DDBJ databases">
        <title>Genomic sequences of Capnocytophaga and Parvimonas strains.</title>
        <authorList>
            <person name="Watt R.M."/>
            <person name="Wang M."/>
            <person name="Yang T."/>
            <person name="Tong W.M."/>
        </authorList>
    </citation>
    <scope>NUCLEOTIDE SEQUENCE [LARGE SCALE GENOMIC DNA]</scope>
    <source>
        <strain evidence="3 4">CCUG 13096</strain>
    </source>
</reference>
<dbReference type="PANTHER" id="PTHR32114">
    <property type="entry name" value="ABC TRANSPORTER ABCH.3"/>
    <property type="match status" value="1"/>
</dbReference>
<dbReference type="PANTHER" id="PTHR32114:SF2">
    <property type="entry name" value="ABC TRANSPORTER ABCH.3"/>
    <property type="match status" value="1"/>
</dbReference>
<dbReference type="InterPro" id="IPR017599">
    <property type="entry name" value="DNA_S_DndD"/>
</dbReference>
<dbReference type="EMBL" id="JAYKBW010000011">
    <property type="protein sequence ID" value="MEB3075576.1"/>
    <property type="molecule type" value="Genomic_DNA"/>
</dbReference>
<evidence type="ECO:0000259" key="2">
    <source>
        <dbReference type="Pfam" id="PF13476"/>
    </source>
</evidence>
<dbReference type="Pfam" id="PF13476">
    <property type="entry name" value="AAA_23"/>
    <property type="match status" value="1"/>
</dbReference>
<feature type="domain" description="Rad50/SbcC-type AAA" evidence="2">
    <location>
        <begin position="5"/>
        <end position="239"/>
    </location>
</feature>
<dbReference type="RefSeq" id="WP_323983753.1">
    <property type="nucleotide sequence ID" value="NZ_JAYKBW010000011.1"/>
</dbReference>
<dbReference type="InterPro" id="IPR038729">
    <property type="entry name" value="Rad50/SbcC_AAA"/>
</dbReference>
<organism evidence="3 4">
    <name type="scientific">Capnocytophaga gingivalis</name>
    <dbReference type="NCBI Taxonomy" id="1017"/>
    <lineage>
        <taxon>Bacteria</taxon>
        <taxon>Pseudomonadati</taxon>
        <taxon>Bacteroidota</taxon>
        <taxon>Flavobacteriia</taxon>
        <taxon>Flavobacteriales</taxon>
        <taxon>Flavobacteriaceae</taxon>
        <taxon>Capnocytophaga</taxon>
    </lineage>
</organism>
<dbReference type="NCBIfam" id="TIGR03185">
    <property type="entry name" value="DNA_S_dndD"/>
    <property type="match status" value="1"/>
</dbReference>
<evidence type="ECO:0000313" key="3">
    <source>
        <dbReference type="EMBL" id="MEB3075576.1"/>
    </source>
</evidence>
<keyword evidence="4" id="KW-1185">Reference proteome</keyword>
<proteinExistence type="predicted"/>
<gene>
    <name evidence="3" type="primary">dndD</name>
    <name evidence="3" type="ORF">VJJ08_09740</name>
</gene>
<protein>
    <submittedName>
        <fullName evidence="3">DNA sulfur modification protein DndD</fullName>
    </submittedName>
</protein>
<accession>A0ABU5ZDH9</accession>
<evidence type="ECO:0000313" key="4">
    <source>
        <dbReference type="Proteomes" id="UP001311730"/>
    </source>
</evidence>
<dbReference type="Proteomes" id="UP001311730">
    <property type="component" value="Unassembled WGS sequence"/>
</dbReference>